<reference evidence="6 7" key="1">
    <citation type="submission" date="2019-06" db="EMBL/GenBank/DDBJ databases">
        <title>Sequencing the genomes of 1000 actinobacteria strains.</title>
        <authorList>
            <person name="Klenk H.-P."/>
        </authorList>
    </citation>
    <scope>NUCLEOTIDE SEQUENCE [LARGE SCALE GENOMIC DNA]</scope>
    <source>
        <strain evidence="6 7">DSM 41649</strain>
    </source>
</reference>
<dbReference type="SUPFAM" id="SSF46689">
    <property type="entry name" value="Homeodomain-like"/>
    <property type="match status" value="1"/>
</dbReference>
<sequence length="212" mass="23074">MNETGGLRTLKKERTRQAIADAAISLFLAKGFDQVSVAEIAARAEVSKPTLFRYFATKEELVLHRIADHQGEAGRVVRDRPAGMSPLESLERHYLDRLAEHDPVTGLCDHPQVLAFHRLIYETPSLSSHLLDYIAADTEALTEALAETLPGPSELTAGLLAAQFVTVRQVLGRTNWARLAGGQALDEAHRQAVADAGTAFALLRTGAARHGY</sequence>
<dbReference type="InterPro" id="IPR009057">
    <property type="entry name" value="Homeodomain-like_sf"/>
</dbReference>
<dbReference type="PRINTS" id="PR00455">
    <property type="entry name" value="HTHTETR"/>
</dbReference>
<accession>A0A561EZ24</accession>
<name>A0A561EZ24_9ACTN</name>
<keyword evidence="2 4" id="KW-0238">DNA-binding</keyword>
<evidence type="ECO:0000313" key="6">
    <source>
        <dbReference type="EMBL" id="TWE20864.1"/>
    </source>
</evidence>
<proteinExistence type="predicted"/>
<keyword evidence="3" id="KW-0804">Transcription</keyword>
<dbReference type="PANTHER" id="PTHR30055">
    <property type="entry name" value="HTH-TYPE TRANSCRIPTIONAL REGULATOR RUTR"/>
    <property type="match status" value="1"/>
</dbReference>
<evidence type="ECO:0000256" key="2">
    <source>
        <dbReference type="ARBA" id="ARBA00023125"/>
    </source>
</evidence>
<dbReference type="InterPro" id="IPR001647">
    <property type="entry name" value="HTH_TetR"/>
</dbReference>
<dbReference type="GO" id="GO:0000976">
    <property type="term" value="F:transcription cis-regulatory region binding"/>
    <property type="evidence" value="ECO:0007669"/>
    <property type="project" value="TreeGrafter"/>
</dbReference>
<evidence type="ECO:0000256" key="4">
    <source>
        <dbReference type="PROSITE-ProRule" id="PRU00335"/>
    </source>
</evidence>
<comment type="caution">
    <text evidence="6">The sequence shown here is derived from an EMBL/GenBank/DDBJ whole genome shotgun (WGS) entry which is preliminary data.</text>
</comment>
<dbReference type="PROSITE" id="PS01081">
    <property type="entry name" value="HTH_TETR_1"/>
    <property type="match status" value="1"/>
</dbReference>
<evidence type="ECO:0000256" key="1">
    <source>
        <dbReference type="ARBA" id="ARBA00023015"/>
    </source>
</evidence>
<evidence type="ECO:0000256" key="3">
    <source>
        <dbReference type="ARBA" id="ARBA00023163"/>
    </source>
</evidence>
<dbReference type="Gene3D" id="1.10.357.10">
    <property type="entry name" value="Tetracycline Repressor, domain 2"/>
    <property type="match status" value="1"/>
</dbReference>
<protein>
    <submittedName>
        <fullName evidence="6">TetR family transcriptional regulator</fullName>
    </submittedName>
</protein>
<feature type="domain" description="HTH tetR-type" evidence="5">
    <location>
        <begin position="13"/>
        <end position="73"/>
    </location>
</feature>
<feature type="DNA-binding region" description="H-T-H motif" evidence="4">
    <location>
        <begin position="36"/>
        <end position="55"/>
    </location>
</feature>
<dbReference type="PANTHER" id="PTHR30055:SF234">
    <property type="entry name" value="HTH-TYPE TRANSCRIPTIONAL REGULATOR BETI"/>
    <property type="match status" value="1"/>
</dbReference>
<dbReference type="Gene3D" id="1.10.10.60">
    <property type="entry name" value="Homeodomain-like"/>
    <property type="match status" value="1"/>
</dbReference>
<organism evidence="6 7">
    <name type="scientific">Kitasatospora atroaurantiaca</name>
    <dbReference type="NCBI Taxonomy" id="285545"/>
    <lineage>
        <taxon>Bacteria</taxon>
        <taxon>Bacillati</taxon>
        <taxon>Actinomycetota</taxon>
        <taxon>Actinomycetes</taxon>
        <taxon>Kitasatosporales</taxon>
        <taxon>Streptomycetaceae</taxon>
        <taxon>Kitasatospora</taxon>
    </lineage>
</organism>
<gene>
    <name evidence="6" type="ORF">FB465_6023</name>
</gene>
<dbReference type="InterPro" id="IPR050109">
    <property type="entry name" value="HTH-type_TetR-like_transc_reg"/>
</dbReference>
<dbReference type="PROSITE" id="PS50977">
    <property type="entry name" value="HTH_TETR_2"/>
    <property type="match status" value="1"/>
</dbReference>
<keyword evidence="7" id="KW-1185">Reference proteome</keyword>
<keyword evidence="1" id="KW-0805">Transcription regulation</keyword>
<dbReference type="GO" id="GO:0045892">
    <property type="term" value="P:negative regulation of DNA-templated transcription"/>
    <property type="evidence" value="ECO:0007669"/>
    <property type="project" value="UniProtKB-ARBA"/>
</dbReference>
<dbReference type="InterPro" id="IPR023772">
    <property type="entry name" value="DNA-bd_HTH_TetR-type_CS"/>
</dbReference>
<evidence type="ECO:0000313" key="7">
    <source>
        <dbReference type="Proteomes" id="UP000318416"/>
    </source>
</evidence>
<dbReference type="AlphaFoldDB" id="A0A561EZ24"/>
<dbReference type="OrthoDB" id="5185169at2"/>
<dbReference type="EMBL" id="VIVR01000001">
    <property type="protein sequence ID" value="TWE20864.1"/>
    <property type="molecule type" value="Genomic_DNA"/>
</dbReference>
<evidence type="ECO:0000259" key="5">
    <source>
        <dbReference type="PROSITE" id="PS50977"/>
    </source>
</evidence>
<dbReference type="GO" id="GO:0003700">
    <property type="term" value="F:DNA-binding transcription factor activity"/>
    <property type="evidence" value="ECO:0007669"/>
    <property type="project" value="TreeGrafter"/>
</dbReference>
<dbReference type="Proteomes" id="UP000318416">
    <property type="component" value="Unassembled WGS sequence"/>
</dbReference>
<dbReference type="Pfam" id="PF00440">
    <property type="entry name" value="TetR_N"/>
    <property type="match status" value="1"/>
</dbReference>
<dbReference type="RefSeq" id="WP_145795479.1">
    <property type="nucleotide sequence ID" value="NZ_BAAABR010000047.1"/>
</dbReference>
<dbReference type="FunFam" id="1.10.10.60:FF:000141">
    <property type="entry name" value="TetR family transcriptional regulator"/>
    <property type="match status" value="1"/>
</dbReference>